<sequence>MPLILRALKWWDGKFPKRPEKQKPITPDILKALLSTLADVCWPSYEACLFLCAFSLAFFGAFQVGKVQEGGWRPLPDTGGSDTTPKGTGYYPQVVKNGPVSQRDIHYLEKAV</sequence>
<gene>
    <name evidence="1" type="ORF">JRQ81_019481</name>
</gene>
<protein>
    <submittedName>
        <fullName evidence="1">Uncharacterized protein</fullName>
    </submittedName>
</protein>
<proteinExistence type="predicted"/>
<reference evidence="1" key="1">
    <citation type="journal article" date="2023" name="DNA Res.">
        <title>Chromosome-level genome assembly of Phrynocephalus forsythii using third-generation DNA sequencing and Hi-C analysis.</title>
        <authorList>
            <person name="Qi Y."/>
            <person name="Zhao W."/>
            <person name="Zhao Y."/>
            <person name="Niu C."/>
            <person name="Cao S."/>
            <person name="Zhang Y."/>
        </authorList>
    </citation>
    <scope>NUCLEOTIDE SEQUENCE</scope>
    <source>
        <tissue evidence="1">Muscle</tissue>
    </source>
</reference>
<evidence type="ECO:0000313" key="1">
    <source>
        <dbReference type="EMBL" id="KAJ7319970.1"/>
    </source>
</evidence>
<name>A0A9Q1AYU0_9SAUR</name>
<evidence type="ECO:0000313" key="2">
    <source>
        <dbReference type="Proteomes" id="UP001142489"/>
    </source>
</evidence>
<organism evidence="1 2">
    <name type="scientific">Phrynocephalus forsythii</name>
    <dbReference type="NCBI Taxonomy" id="171643"/>
    <lineage>
        <taxon>Eukaryota</taxon>
        <taxon>Metazoa</taxon>
        <taxon>Chordata</taxon>
        <taxon>Craniata</taxon>
        <taxon>Vertebrata</taxon>
        <taxon>Euteleostomi</taxon>
        <taxon>Lepidosauria</taxon>
        <taxon>Squamata</taxon>
        <taxon>Bifurcata</taxon>
        <taxon>Unidentata</taxon>
        <taxon>Episquamata</taxon>
        <taxon>Toxicofera</taxon>
        <taxon>Iguania</taxon>
        <taxon>Acrodonta</taxon>
        <taxon>Agamidae</taxon>
        <taxon>Agaminae</taxon>
        <taxon>Phrynocephalus</taxon>
    </lineage>
</organism>
<accession>A0A9Q1AYU0</accession>
<dbReference type="AlphaFoldDB" id="A0A9Q1AYU0"/>
<comment type="caution">
    <text evidence="1">The sequence shown here is derived from an EMBL/GenBank/DDBJ whole genome shotgun (WGS) entry which is preliminary data.</text>
</comment>
<dbReference type="Proteomes" id="UP001142489">
    <property type="component" value="Unassembled WGS sequence"/>
</dbReference>
<keyword evidence="2" id="KW-1185">Reference proteome</keyword>
<dbReference type="EMBL" id="JAPFRF010000010">
    <property type="protein sequence ID" value="KAJ7319970.1"/>
    <property type="molecule type" value="Genomic_DNA"/>
</dbReference>